<evidence type="ECO:0000259" key="2">
    <source>
        <dbReference type="PROSITE" id="PS50110"/>
    </source>
</evidence>
<evidence type="ECO:0000313" key="3">
    <source>
        <dbReference type="EMBL" id="SDJ76914.1"/>
    </source>
</evidence>
<feature type="domain" description="Response regulatory" evidence="2">
    <location>
        <begin position="9"/>
        <end position="130"/>
    </location>
</feature>
<dbReference type="PROSITE" id="PS50110">
    <property type="entry name" value="RESPONSE_REGULATORY"/>
    <property type="match status" value="1"/>
</dbReference>
<evidence type="ECO:0000313" key="4">
    <source>
        <dbReference type="Proteomes" id="UP000199580"/>
    </source>
</evidence>
<dbReference type="SUPFAM" id="SSF52172">
    <property type="entry name" value="CheY-like"/>
    <property type="match status" value="1"/>
</dbReference>
<dbReference type="Proteomes" id="UP000199580">
    <property type="component" value="Unassembled WGS sequence"/>
</dbReference>
<evidence type="ECO:0000256" key="1">
    <source>
        <dbReference type="PROSITE-ProRule" id="PRU00169"/>
    </source>
</evidence>
<dbReference type="InterPro" id="IPR001789">
    <property type="entry name" value="Sig_transdc_resp-reg_receiver"/>
</dbReference>
<keyword evidence="4" id="KW-1185">Reference proteome</keyword>
<dbReference type="OrthoDB" id="7631574at2"/>
<gene>
    <name evidence="3" type="ORF">SAMN04487935_1793</name>
</gene>
<organism evidence="3 4">
    <name type="scientific">Flavobacterium noncentrifugens</name>
    <dbReference type="NCBI Taxonomy" id="1128970"/>
    <lineage>
        <taxon>Bacteria</taxon>
        <taxon>Pseudomonadati</taxon>
        <taxon>Bacteroidota</taxon>
        <taxon>Flavobacteriia</taxon>
        <taxon>Flavobacteriales</taxon>
        <taxon>Flavobacteriaceae</taxon>
        <taxon>Flavobacterium</taxon>
    </lineage>
</organism>
<dbReference type="RefSeq" id="WP_091394013.1">
    <property type="nucleotide sequence ID" value="NZ_BKAI01000004.1"/>
</dbReference>
<dbReference type="EMBL" id="FNEZ01000002">
    <property type="protein sequence ID" value="SDJ76914.1"/>
    <property type="molecule type" value="Genomic_DNA"/>
</dbReference>
<dbReference type="Pfam" id="PF00072">
    <property type="entry name" value="Response_reg"/>
    <property type="match status" value="1"/>
</dbReference>
<accession>A0A1G8WF64</accession>
<dbReference type="SMART" id="SM00448">
    <property type="entry name" value="REC"/>
    <property type="match status" value="1"/>
</dbReference>
<dbReference type="AlphaFoldDB" id="A0A1G8WF64"/>
<dbReference type="GO" id="GO:0000160">
    <property type="term" value="P:phosphorelay signal transduction system"/>
    <property type="evidence" value="ECO:0007669"/>
    <property type="project" value="InterPro"/>
</dbReference>
<dbReference type="PANTHER" id="PTHR44520">
    <property type="entry name" value="RESPONSE REGULATOR RCP1-RELATED"/>
    <property type="match status" value="1"/>
</dbReference>
<feature type="modified residue" description="4-aspartylphosphate" evidence="1">
    <location>
        <position position="63"/>
    </location>
</feature>
<dbReference type="InterPro" id="IPR011006">
    <property type="entry name" value="CheY-like_superfamily"/>
</dbReference>
<dbReference type="STRING" id="1128970.SAMN04487935_1793"/>
<dbReference type="PANTHER" id="PTHR44520:SF2">
    <property type="entry name" value="RESPONSE REGULATOR RCP1"/>
    <property type="match status" value="1"/>
</dbReference>
<protein>
    <submittedName>
        <fullName evidence="3">Response regulator receiver domain-containing protein</fullName>
    </submittedName>
</protein>
<sequence>MITHKDPIQIFLADDDEDDRNFFSEAITELKMENRVTTFKDGKDLMDYLEKPDSRLPHILFLDLNMPCKTGFDCLKEIRANSRFKDISIAIYSTSSSEKDIEETFVGGANIYIKKPNDFSKLKKVIKDVVNINWQFHSSGLNKETFFFSI</sequence>
<dbReference type="Gene3D" id="3.40.50.2300">
    <property type="match status" value="1"/>
</dbReference>
<reference evidence="3 4" key="1">
    <citation type="submission" date="2016-10" db="EMBL/GenBank/DDBJ databases">
        <authorList>
            <person name="de Groot N.N."/>
        </authorList>
    </citation>
    <scope>NUCLEOTIDE SEQUENCE [LARGE SCALE GENOMIC DNA]</scope>
    <source>
        <strain evidence="3 4">CGMCC 1.10076</strain>
    </source>
</reference>
<proteinExistence type="predicted"/>
<dbReference type="InterPro" id="IPR052893">
    <property type="entry name" value="TCS_response_regulator"/>
</dbReference>
<name>A0A1G8WF64_9FLAO</name>
<keyword evidence="1" id="KW-0597">Phosphoprotein</keyword>